<dbReference type="SUPFAM" id="SSF56954">
    <property type="entry name" value="Outer membrane efflux proteins (OEP)"/>
    <property type="match status" value="1"/>
</dbReference>
<dbReference type="PANTHER" id="PTHR30203:SF33">
    <property type="entry name" value="BLR4455 PROTEIN"/>
    <property type="match status" value="1"/>
</dbReference>
<keyword evidence="5" id="KW-1185">Reference proteome</keyword>
<name>A0ABM8HXS3_9BACT</name>
<dbReference type="PANTHER" id="PTHR30203">
    <property type="entry name" value="OUTER MEMBRANE CATION EFFLUX PROTEIN"/>
    <property type="match status" value="1"/>
</dbReference>
<dbReference type="InterPro" id="IPR010131">
    <property type="entry name" value="MdtP/NodT-like"/>
</dbReference>
<proteinExistence type="inferred from homology"/>
<evidence type="ECO:0000313" key="5">
    <source>
        <dbReference type="Proteomes" id="UP001319827"/>
    </source>
</evidence>
<dbReference type="Gene3D" id="2.20.200.10">
    <property type="entry name" value="Outer membrane efflux proteins (OEP)"/>
    <property type="match status" value="1"/>
</dbReference>
<reference evidence="4 5" key="2">
    <citation type="journal article" date="2021" name="Int. J. Syst. Evol. Microbiol.">
        <title>Isolation and Polyphasic Characterization of Desulfuromonas versatilis sp. Nov., an Electrogenic Bacteria Capable of Versatile Metabolism Isolated from a Graphene Oxide-Reducing Enrichment Culture.</title>
        <authorList>
            <person name="Xie L."/>
            <person name="Yoshida N."/>
            <person name="Ishii S."/>
            <person name="Meng L."/>
        </authorList>
    </citation>
    <scope>NUCLEOTIDE SEQUENCE [LARGE SCALE GENOMIC DNA]</scope>
    <source>
        <strain evidence="4 5">NIT-T3</strain>
    </source>
</reference>
<accession>A0ABM8HXS3</accession>
<dbReference type="Pfam" id="PF02321">
    <property type="entry name" value="OEP"/>
    <property type="match status" value="2"/>
</dbReference>
<evidence type="ECO:0000256" key="2">
    <source>
        <dbReference type="RuleBase" id="RU362097"/>
    </source>
</evidence>
<feature type="coiled-coil region" evidence="3">
    <location>
        <begin position="357"/>
        <end position="412"/>
    </location>
</feature>
<keyword evidence="2" id="KW-0812">Transmembrane</keyword>
<dbReference type="PROSITE" id="PS51257">
    <property type="entry name" value="PROKAR_LIPOPROTEIN"/>
    <property type="match status" value="1"/>
</dbReference>
<dbReference type="NCBIfam" id="TIGR01845">
    <property type="entry name" value="outer_NodT"/>
    <property type="match status" value="1"/>
</dbReference>
<organism evidence="4 5">
    <name type="scientific">Desulfuromonas versatilis</name>
    <dbReference type="NCBI Taxonomy" id="2802975"/>
    <lineage>
        <taxon>Bacteria</taxon>
        <taxon>Pseudomonadati</taxon>
        <taxon>Thermodesulfobacteriota</taxon>
        <taxon>Desulfuromonadia</taxon>
        <taxon>Desulfuromonadales</taxon>
        <taxon>Desulfuromonadaceae</taxon>
        <taxon>Desulfuromonas</taxon>
    </lineage>
</organism>
<keyword evidence="3" id="KW-0175">Coiled coil</keyword>
<evidence type="ECO:0000256" key="1">
    <source>
        <dbReference type="ARBA" id="ARBA00007613"/>
    </source>
</evidence>
<comment type="subcellular location">
    <subcellularLocation>
        <location evidence="2">Cell membrane</location>
        <topology evidence="2">Lipid-anchor</topology>
    </subcellularLocation>
</comment>
<evidence type="ECO:0000313" key="4">
    <source>
        <dbReference type="EMBL" id="BCR06761.1"/>
    </source>
</evidence>
<gene>
    <name evidence="4" type="ORF">DESUT3_38300</name>
</gene>
<reference evidence="4 5" key="1">
    <citation type="journal article" date="2016" name="C (Basel)">
        <title>Selective Growth of and Electricity Production by Marine Exoelectrogenic Bacteria in Self-Aggregated Hydrogel of Microbially Reduced Graphene Oxide.</title>
        <authorList>
            <person name="Yoshida N."/>
            <person name="Goto Y."/>
            <person name="Miyata Y."/>
        </authorList>
    </citation>
    <scope>NUCLEOTIDE SEQUENCE [LARGE SCALE GENOMIC DNA]</scope>
    <source>
        <strain evidence="4 5">NIT-T3</strain>
    </source>
</reference>
<dbReference type="RefSeq" id="WP_221250143.1">
    <property type="nucleotide sequence ID" value="NZ_AP024355.1"/>
</dbReference>
<protein>
    <submittedName>
        <fullName evidence="4">RND transporter</fullName>
    </submittedName>
</protein>
<sequence>MKNSRQWLPILAIAAALIAGCTLGPDYARPELAIPLAYKENAPWKEAAPGDQAPRGAWWEIYGDPLLNNLEEQAAAANQDLAAAFARVTQARAVARIDQADRLPRVDLNAAAGRSRTPADFSFSGAASTDYSFSLPLDLGYEIDLWGRVRRAVEASRADAAASEADYRNLLLVLQAEVARNYFALRSLDSEIDLLQATVELRRENLELVESLFRNGQIGQLDVARARTELASTQAEAVGLEKRRAELEHALAVLVGQPASSFTLAPAPLELAPPAVAAGLPSSLLERRPDVAAAERQMAAANSRIGVAKTAFFPAVSLTGSAGFASSEASGLFDWDNRTWALGPAVSLPIFEAGRNSANLERARAAYEEAVARYRQQVLVAFAETEDALAGLRILAAQAEALERSVIAAREAAEISGKRYRAGLVSYLEVVDSQRTALQAERGAVQVLGQRLQSSVLLIKALGGGWEQRRT</sequence>
<dbReference type="Gene3D" id="1.20.1600.10">
    <property type="entry name" value="Outer membrane efflux proteins (OEP)"/>
    <property type="match status" value="1"/>
</dbReference>
<keyword evidence="2" id="KW-0472">Membrane</keyword>
<dbReference type="InterPro" id="IPR003423">
    <property type="entry name" value="OMP_efflux"/>
</dbReference>
<comment type="similarity">
    <text evidence="1 2">Belongs to the outer membrane factor (OMF) (TC 1.B.17) family.</text>
</comment>
<evidence type="ECO:0000256" key="3">
    <source>
        <dbReference type="SAM" id="Coils"/>
    </source>
</evidence>
<keyword evidence="2" id="KW-0449">Lipoprotein</keyword>
<feature type="coiled-coil region" evidence="3">
    <location>
        <begin position="223"/>
        <end position="250"/>
    </location>
</feature>
<dbReference type="EMBL" id="AP024355">
    <property type="protein sequence ID" value="BCR06761.1"/>
    <property type="molecule type" value="Genomic_DNA"/>
</dbReference>
<keyword evidence="2" id="KW-1134">Transmembrane beta strand</keyword>
<keyword evidence="2" id="KW-0564">Palmitate</keyword>
<dbReference type="Proteomes" id="UP001319827">
    <property type="component" value="Chromosome"/>
</dbReference>